<feature type="transmembrane region" description="Helical" evidence="1">
    <location>
        <begin position="33"/>
        <end position="57"/>
    </location>
</feature>
<accession>A0AAD9VCU0</accession>
<feature type="non-terminal residue" evidence="2">
    <location>
        <position position="71"/>
    </location>
</feature>
<keyword evidence="1" id="KW-0472">Membrane</keyword>
<keyword evidence="1" id="KW-1133">Transmembrane helix</keyword>
<sequence length="71" mass="8175">MRHNLNQPHGRLALDRTITMLRKLKENRSSSTALLEGMMILLFAVLAFVFFFCVYGSSLIRDLDNTHACFK</sequence>
<dbReference type="AlphaFoldDB" id="A0AAD9VCU0"/>
<organism evidence="2 3">
    <name type="scientific">Acropora cervicornis</name>
    <name type="common">Staghorn coral</name>
    <dbReference type="NCBI Taxonomy" id="6130"/>
    <lineage>
        <taxon>Eukaryota</taxon>
        <taxon>Metazoa</taxon>
        <taxon>Cnidaria</taxon>
        <taxon>Anthozoa</taxon>
        <taxon>Hexacorallia</taxon>
        <taxon>Scleractinia</taxon>
        <taxon>Astrocoeniina</taxon>
        <taxon>Acroporidae</taxon>
        <taxon>Acropora</taxon>
    </lineage>
</organism>
<reference evidence="2" key="1">
    <citation type="journal article" date="2023" name="G3 (Bethesda)">
        <title>Whole genome assembly and annotation of the endangered Caribbean coral Acropora cervicornis.</title>
        <authorList>
            <person name="Selwyn J.D."/>
            <person name="Vollmer S.V."/>
        </authorList>
    </citation>
    <scope>NUCLEOTIDE SEQUENCE</scope>
    <source>
        <strain evidence="2">K2</strain>
    </source>
</reference>
<evidence type="ECO:0000313" key="3">
    <source>
        <dbReference type="Proteomes" id="UP001249851"/>
    </source>
</evidence>
<evidence type="ECO:0000313" key="2">
    <source>
        <dbReference type="EMBL" id="KAK2569614.1"/>
    </source>
</evidence>
<protein>
    <submittedName>
        <fullName evidence="2">Uncharacterized protein</fullName>
    </submittedName>
</protein>
<keyword evidence="1" id="KW-0812">Transmembrane</keyword>
<proteinExistence type="predicted"/>
<evidence type="ECO:0000256" key="1">
    <source>
        <dbReference type="SAM" id="Phobius"/>
    </source>
</evidence>
<gene>
    <name evidence="2" type="ORF">P5673_005441</name>
</gene>
<dbReference type="EMBL" id="JARQWQ010000009">
    <property type="protein sequence ID" value="KAK2569614.1"/>
    <property type="molecule type" value="Genomic_DNA"/>
</dbReference>
<name>A0AAD9VCU0_ACRCE</name>
<comment type="caution">
    <text evidence="2">The sequence shown here is derived from an EMBL/GenBank/DDBJ whole genome shotgun (WGS) entry which is preliminary data.</text>
</comment>
<dbReference type="Proteomes" id="UP001249851">
    <property type="component" value="Unassembled WGS sequence"/>
</dbReference>
<reference evidence="2" key="2">
    <citation type="journal article" date="2023" name="Science">
        <title>Genomic signatures of disease resistance in endangered staghorn corals.</title>
        <authorList>
            <person name="Vollmer S.V."/>
            <person name="Selwyn J.D."/>
            <person name="Despard B.A."/>
            <person name="Roesel C.L."/>
        </authorList>
    </citation>
    <scope>NUCLEOTIDE SEQUENCE</scope>
    <source>
        <strain evidence="2">K2</strain>
    </source>
</reference>
<keyword evidence="3" id="KW-1185">Reference proteome</keyword>